<feature type="domain" description="p53 DNA-binding" evidence="13">
    <location>
        <begin position="134"/>
        <end position="325"/>
    </location>
</feature>
<keyword evidence="10" id="KW-0539">Nucleus</keyword>
<evidence type="ECO:0000313" key="14">
    <source>
        <dbReference type="EnsemblMetazoa" id="SCAU015659-PA"/>
    </source>
</evidence>
<evidence type="ECO:0000256" key="3">
    <source>
        <dbReference type="ARBA" id="ARBA00022703"/>
    </source>
</evidence>
<feature type="region of interest" description="Disordered" evidence="12">
    <location>
        <begin position="322"/>
        <end position="344"/>
    </location>
</feature>
<feature type="region of interest" description="Disordered" evidence="12">
    <location>
        <begin position="357"/>
        <end position="385"/>
    </location>
</feature>
<evidence type="ECO:0000256" key="12">
    <source>
        <dbReference type="SAM" id="MobiDB-lite"/>
    </source>
</evidence>
<dbReference type="EnsemblMetazoa" id="SCAU015659-RA">
    <property type="protein sequence ID" value="SCAU015659-PA"/>
    <property type="gene ID" value="SCAU015659"/>
</dbReference>
<evidence type="ECO:0000259" key="13">
    <source>
        <dbReference type="Pfam" id="PF00870"/>
    </source>
</evidence>
<evidence type="ECO:0000313" key="15">
    <source>
        <dbReference type="Proteomes" id="UP000095300"/>
    </source>
</evidence>
<keyword evidence="15" id="KW-1185">Reference proteome</keyword>
<evidence type="ECO:0000256" key="4">
    <source>
        <dbReference type="ARBA" id="ARBA00022723"/>
    </source>
</evidence>
<protein>
    <recommendedName>
        <fullName evidence="13">p53 DNA-binding domain-containing protein</fullName>
    </recommendedName>
</protein>
<sequence length="457" mass="51883">MMLQTGCNDAELNDACSTPNYLCHRNTPNDEEAGIGNLANLCSISSNNSEPNSNTLEALHNISQMSPDNATVYVSDASTVDASENDLLTDEPFTYLQNLNSDNLMKFSQQSEIMHLMDQMVEPKMTNNCIPLAEEHDQAGYDFRIQFNCGNTSSRAVLYSKDTKRLYVRPHENVTFDCTFKVKMPIQPLNVRILPIYTKDTSEPVLRCANHISKDTEPDEIIRSSLLRCENLGAIYHGSDTGKSIKERYSVVVPLNAAVKVNDGSNYLKQQVIISFTCNNSCNGRKEIAALFLLETMNGDILAQRELSVKISTCPKRDRKLYEKTETVRKRPPNEPEFIHEPKMPKFDESYIKDEFSRSSYGEPSDDETSGPANGDCSRDDIDVSLDPENGGYVLKLRYRTRQQMLDVLRVLYSNAVSNEVFYKSTVRGKRTRDSEQFRRCYEKSLRLSQHPDHQQP</sequence>
<dbReference type="Pfam" id="PF00870">
    <property type="entry name" value="P53"/>
    <property type="match status" value="1"/>
</dbReference>
<feature type="binding site" evidence="11">
    <location>
        <position position="208"/>
    </location>
    <ligand>
        <name>Zn(2+)</name>
        <dbReference type="ChEBI" id="CHEBI:29105"/>
    </ligand>
</feature>
<comment type="subcellular location">
    <subcellularLocation>
        <location evidence="1">Nucleus</location>
    </subcellularLocation>
</comment>
<name>A0A1I8QBI8_STOCA</name>
<organism evidence="14 15">
    <name type="scientific">Stomoxys calcitrans</name>
    <name type="common">Stable fly</name>
    <name type="synonym">Conops calcitrans</name>
    <dbReference type="NCBI Taxonomy" id="35570"/>
    <lineage>
        <taxon>Eukaryota</taxon>
        <taxon>Metazoa</taxon>
        <taxon>Ecdysozoa</taxon>
        <taxon>Arthropoda</taxon>
        <taxon>Hexapoda</taxon>
        <taxon>Insecta</taxon>
        <taxon>Pterygota</taxon>
        <taxon>Neoptera</taxon>
        <taxon>Endopterygota</taxon>
        <taxon>Diptera</taxon>
        <taxon>Brachycera</taxon>
        <taxon>Muscomorpha</taxon>
        <taxon>Muscoidea</taxon>
        <taxon>Muscidae</taxon>
        <taxon>Stomoxys</taxon>
    </lineage>
</organism>
<accession>A0A1I8QBI8</accession>
<evidence type="ECO:0000256" key="7">
    <source>
        <dbReference type="ARBA" id="ARBA00023125"/>
    </source>
</evidence>
<evidence type="ECO:0000256" key="1">
    <source>
        <dbReference type="ARBA" id="ARBA00004123"/>
    </source>
</evidence>
<dbReference type="InterPro" id="IPR002117">
    <property type="entry name" value="p53_tumour_suppressor"/>
</dbReference>
<dbReference type="GO" id="GO:0000978">
    <property type="term" value="F:RNA polymerase II cis-regulatory region sequence-specific DNA binding"/>
    <property type="evidence" value="ECO:0007669"/>
    <property type="project" value="TreeGrafter"/>
</dbReference>
<evidence type="ECO:0000256" key="6">
    <source>
        <dbReference type="ARBA" id="ARBA00023015"/>
    </source>
</evidence>
<dbReference type="VEuPathDB" id="VectorBase:SCAU015659"/>
<reference evidence="14" key="1">
    <citation type="submission" date="2020-05" db="UniProtKB">
        <authorList>
            <consortium name="EnsemblMetazoa"/>
        </authorList>
    </citation>
    <scope>IDENTIFICATION</scope>
    <source>
        <strain evidence="14">USDA</strain>
    </source>
</reference>
<feature type="binding site" evidence="11">
    <location>
        <position position="282"/>
    </location>
    <ligand>
        <name>Zn(2+)</name>
        <dbReference type="ChEBI" id="CHEBI:29105"/>
    </ligand>
</feature>
<evidence type="ECO:0000256" key="5">
    <source>
        <dbReference type="ARBA" id="ARBA00022833"/>
    </source>
</evidence>
<evidence type="ECO:0000256" key="9">
    <source>
        <dbReference type="ARBA" id="ARBA00023163"/>
    </source>
</evidence>
<comment type="cofactor">
    <cofactor evidence="11">
        <name>Zn(2+)</name>
        <dbReference type="ChEBI" id="CHEBI:29105"/>
    </cofactor>
    <text evidence="11">Binds 1 zinc ion per subunit.</text>
</comment>
<dbReference type="Proteomes" id="UP000095300">
    <property type="component" value="Unassembled WGS sequence"/>
</dbReference>
<feature type="binding site" evidence="11">
    <location>
        <position position="278"/>
    </location>
    <ligand>
        <name>Zn(2+)</name>
        <dbReference type="ChEBI" id="CHEBI:29105"/>
    </ligand>
</feature>
<evidence type="ECO:0000256" key="2">
    <source>
        <dbReference type="ARBA" id="ARBA00006167"/>
    </source>
</evidence>
<keyword evidence="5 11" id="KW-0862">Zinc</keyword>
<feature type="binding site" evidence="11">
    <location>
        <position position="211"/>
    </location>
    <ligand>
        <name>Zn(2+)</name>
        <dbReference type="ChEBI" id="CHEBI:29105"/>
    </ligand>
</feature>
<comment type="similarity">
    <text evidence="2">Belongs to the p53 family.</text>
</comment>
<dbReference type="PANTHER" id="PTHR11447">
    <property type="entry name" value="CELLULAR TUMOR ANTIGEN P53"/>
    <property type="match status" value="1"/>
</dbReference>
<keyword evidence="8" id="KW-0010">Activator</keyword>
<dbReference type="GO" id="GO:0000981">
    <property type="term" value="F:DNA-binding transcription factor activity, RNA polymerase II-specific"/>
    <property type="evidence" value="ECO:0007669"/>
    <property type="project" value="TreeGrafter"/>
</dbReference>
<dbReference type="InterPro" id="IPR011615">
    <property type="entry name" value="p53_DNA-bd"/>
</dbReference>
<keyword evidence="7" id="KW-0238">DNA-binding</keyword>
<gene>
    <name evidence="14" type="primary">106082589</name>
</gene>
<evidence type="ECO:0000256" key="8">
    <source>
        <dbReference type="ARBA" id="ARBA00023159"/>
    </source>
</evidence>
<keyword evidence="3" id="KW-0053">Apoptosis</keyword>
<evidence type="ECO:0000256" key="11">
    <source>
        <dbReference type="PIRSR" id="PIRSR602117-1"/>
    </source>
</evidence>
<evidence type="ECO:0000256" key="10">
    <source>
        <dbReference type="ARBA" id="ARBA00023242"/>
    </source>
</evidence>
<dbReference type="GO" id="GO:0006915">
    <property type="term" value="P:apoptotic process"/>
    <property type="evidence" value="ECO:0007669"/>
    <property type="project" value="UniProtKB-KW"/>
</dbReference>
<proteinExistence type="inferred from homology"/>
<dbReference type="AlphaFoldDB" id="A0A1I8QBI8"/>
<keyword evidence="6" id="KW-0805">Transcription regulation</keyword>
<dbReference type="GO" id="GO:0005634">
    <property type="term" value="C:nucleus"/>
    <property type="evidence" value="ECO:0007669"/>
    <property type="project" value="UniProtKB-SubCell"/>
</dbReference>
<keyword evidence="9" id="KW-0804">Transcription</keyword>
<dbReference type="SUPFAM" id="SSF49417">
    <property type="entry name" value="p53-like transcription factors"/>
    <property type="match status" value="1"/>
</dbReference>
<dbReference type="InterPro" id="IPR012346">
    <property type="entry name" value="p53/RUNT-type_TF_DNA-bd_sf"/>
</dbReference>
<dbReference type="Gene3D" id="2.60.40.720">
    <property type="match status" value="1"/>
</dbReference>
<dbReference type="OrthoDB" id="5915660at2759"/>
<dbReference type="PANTHER" id="PTHR11447:SF16">
    <property type="entry name" value="P53 PROTEIN LONG FORM VARIANT 1"/>
    <property type="match status" value="1"/>
</dbReference>
<dbReference type="GO" id="GO:0046872">
    <property type="term" value="F:metal ion binding"/>
    <property type="evidence" value="ECO:0007669"/>
    <property type="project" value="UniProtKB-KW"/>
</dbReference>
<keyword evidence="4 11" id="KW-0479">Metal-binding</keyword>
<dbReference type="InterPro" id="IPR008967">
    <property type="entry name" value="p53-like_TF_DNA-bd_sf"/>
</dbReference>